<accession>A0QU70</accession>
<keyword evidence="4" id="KW-1185">Reference proteome</keyword>
<dbReference type="eggNOG" id="COG0715">
    <property type="taxonomic scope" value="Bacteria"/>
</dbReference>
<dbReference type="CDD" id="cd13554">
    <property type="entry name" value="PBP2_DszB"/>
    <property type="match status" value="1"/>
</dbReference>
<dbReference type="InterPro" id="IPR015168">
    <property type="entry name" value="SsuA/THI5"/>
</dbReference>
<feature type="chain" id="PRO_5039491953" evidence="1">
    <location>
        <begin position="22"/>
        <end position="321"/>
    </location>
</feature>
<dbReference type="EMBL" id="CP000480">
    <property type="protein sequence ID" value="ABK72173.1"/>
    <property type="molecule type" value="Genomic_DNA"/>
</dbReference>
<keyword evidence="1" id="KW-0732">Signal</keyword>
<organism evidence="3 4">
    <name type="scientific">Mycolicibacterium smegmatis (strain ATCC 700084 / mc(2)155)</name>
    <name type="common">Mycobacterium smegmatis</name>
    <dbReference type="NCBI Taxonomy" id="246196"/>
    <lineage>
        <taxon>Bacteria</taxon>
        <taxon>Bacillati</taxon>
        <taxon>Actinomycetota</taxon>
        <taxon>Actinomycetes</taxon>
        <taxon>Mycobacteriales</taxon>
        <taxon>Mycobacteriaceae</taxon>
        <taxon>Mycolicibacterium</taxon>
    </lineage>
</organism>
<dbReference type="Proteomes" id="UP000000757">
    <property type="component" value="Chromosome"/>
</dbReference>
<feature type="domain" description="SsuA/THI5-like" evidence="2">
    <location>
        <begin position="43"/>
        <end position="254"/>
    </location>
</feature>
<dbReference type="PANTHER" id="PTHR30024">
    <property type="entry name" value="ALIPHATIC SULFONATES-BINDING PROTEIN-RELATED"/>
    <property type="match status" value="1"/>
</dbReference>
<dbReference type="Pfam" id="PF09084">
    <property type="entry name" value="NMT1"/>
    <property type="match status" value="1"/>
</dbReference>
<feature type="signal peptide" evidence="1">
    <location>
        <begin position="1"/>
        <end position="21"/>
    </location>
</feature>
<dbReference type="PANTHER" id="PTHR30024:SF42">
    <property type="entry name" value="ALIPHATIC SULFONATES-BINDING PROTEIN-RELATED"/>
    <property type="match status" value="1"/>
</dbReference>
<name>A0QU70_MYCS2</name>
<sequence>MKKFATVVVTVLIAASATACGADDGGEDGATQLLLLSQQTPFTAPSYFAEKLGYYDEANLDVEIRAFPTGTTALEAWKSGIGDVVYSGAQPALLNYGNTDGTNYRMIQIATRSEPALILMANRSITSAKDLEGKKIATRIGSTSEWWLQRYLAHNKVDTSKVEIINLDSQQMPPALEIGDIDAFALYQPVGWQSQAVSGDKVHQLADATEVPGVSDLTSYGVRPEMIEQNPEAAKAFVEATKRGADYVVAHPEEVGEFYATEFGANNEDTVRTIALFDFNPAFDEDAVSMMQDLVDWSVEHGALTAGFDINDVIWTEAAGQ</sequence>
<dbReference type="RefSeq" id="WP_011728151.1">
    <property type="nucleotide sequence ID" value="NC_008596.1"/>
</dbReference>
<reference evidence="3 4" key="1">
    <citation type="submission" date="2006-10" db="EMBL/GenBank/DDBJ databases">
        <authorList>
            <person name="Fleischmann R.D."/>
            <person name="Dodson R.J."/>
            <person name="Haft D.H."/>
            <person name="Merkel J.S."/>
            <person name="Nelson W.C."/>
            <person name="Fraser C.M."/>
        </authorList>
    </citation>
    <scope>NUCLEOTIDE SEQUENCE [LARGE SCALE GENOMIC DNA]</scope>
    <source>
        <strain evidence="4">ATCC 700084 / mc(2)155</strain>
    </source>
</reference>
<dbReference type="STRING" id="246196.MSMEG_2099"/>
<dbReference type="PATRIC" id="fig|246196.19.peg.2075"/>
<dbReference type="KEGG" id="msb:LJ00_10455"/>
<gene>
    <name evidence="3" type="ordered locus">MSMEG_2099</name>
</gene>
<dbReference type="PaxDb" id="246196-MSMEI_2052"/>
<evidence type="ECO:0000256" key="1">
    <source>
        <dbReference type="SAM" id="SignalP"/>
    </source>
</evidence>
<proteinExistence type="predicted"/>
<protein>
    <submittedName>
        <fullName evidence="3">ABC transporter, substrate binding protein [nitrate/sulfonate], putative</fullName>
    </submittedName>
</protein>
<evidence type="ECO:0000313" key="3">
    <source>
        <dbReference type="EMBL" id="ABK72173.1"/>
    </source>
</evidence>
<dbReference type="Gene3D" id="3.40.190.10">
    <property type="entry name" value="Periplasmic binding protein-like II"/>
    <property type="match status" value="2"/>
</dbReference>
<dbReference type="AlphaFoldDB" id="A0QU70"/>
<dbReference type="SUPFAM" id="SSF53850">
    <property type="entry name" value="Periplasmic binding protein-like II"/>
    <property type="match status" value="1"/>
</dbReference>
<dbReference type="PROSITE" id="PS51257">
    <property type="entry name" value="PROKAR_LIPOPROTEIN"/>
    <property type="match status" value="1"/>
</dbReference>
<dbReference type="KEGG" id="msm:MSMEG_2099"/>
<evidence type="ECO:0000313" key="4">
    <source>
        <dbReference type="Proteomes" id="UP000000757"/>
    </source>
</evidence>
<dbReference type="GeneID" id="93456902"/>
<evidence type="ECO:0000259" key="2">
    <source>
        <dbReference type="Pfam" id="PF09084"/>
    </source>
</evidence>
<dbReference type="OrthoDB" id="8877897at2"/>